<protein>
    <submittedName>
        <fullName evidence="2">YlxR family protein</fullName>
    </submittedName>
</protein>
<dbReference type="EMBL" id="QXJM01000037">
    <property type="protein sequence ID" value="RIE03325.1"/>
    <property type="molecule type" value="Genomic_DNA"/>
</dbReference>
<dbReference type="CDD" id="cd00279">
    <property type="entry name" value="YlxR"/>
    <property type="match status" value="1"/>
</dbReference>
<evidence type="ECO:0000313" key="2">
    <source>
        <dbReference type="EMBL" id="RIE03325.1"/>
    </source>
</evidence>
<dbReference type="PANTHER" id="PTHR34215">
    <property type="entry name" value="BLL0784 PROTEIN"/>
    <property type="match status" value="1"/>
</dbReference>
<name>A0A398CLL8_9BACL</name>
<accession>A0A398CLL8</accession>
<keyword evidence="3" id="KW-1185">Reference proteome</keyword>
<dbReference type="PANTHER" id="PTHR34215:SF1">
    <property type="entry name" value="YLXR DOMAIN-CONTAINING PROTEIN"/>
    <property type="match status" value="1"/>
</dbReference>
<evidence type="ECO:0000259" key="1">
    <source>
        <dbReference type="Pfam" id="PF04296"/>
    </source>
</evidence>
<dbReference type="Proteomes" id="UP000266340">
    <property type="component" value="Unassembled WGS sequence"/>
</dbReference>
<dbReference type="Gene3D" id="3.30.1230.10">
    <property type="entry name" value="YlxR-like"/>
    <property type="match status" value="1"/>
</dbReference>
<dbReference type="InterPro" id="IPR035931">
    <property type="entry name" value="YlxR-like_sf"/>
</dbReference>
<evidence type="ECO:0000313" key="3">
    <source>
        <dbReference type="Proteomes" id="UP000266340"/>
    </source>
</evidence>
<dbReference type="AlphaFoldDB" id="A0A398CLL8"/>
<organism evidence="2 3">
    <name type="scientific">Cohnella faecalis</name>
    <dbReference type="NCBI Taxonomy" id="2315694"/>
    <lineage>
        <taxon>Bacteria</taxon>
        <taxon>Bacillati</taxon>
        <taxon>Bacillota</taxon>
        <taxon>Bacilli</taxon>
        <taxon>Bacillales</taxon>
        <taxon>Paenibacillaceae</taxon>
        <taxon>Cohnella</taxon>
    </lineage>
</organism>
<sequence>MRPRKIPQRKCVACQEMMPKKELIRIVRSPQGEITIDLSGKKPGRGAYLCGKVSCFKLAKKSKAFERALKVPVSADIYDRLEEDFIRAEDEFQASKELQDDDDDGE</sequence>
<feature type="domain" description="YlxR" evidence="1">
    <location>
        <begin position="9"/>
        <end position="83"/>
    </location>
</feature>
<dbReference type="RefSeq" id="WP_119149466.1">
    <property type="nucleotide sequence ID" value="NZ_JBHSOV010000024.1"/>
</dbReference>
<proteinExistence type="predicted"/>
<comment type="caution">
    <text evidence="2">The sequence shown here is derived from an EMBL/GenBank/DDBJ whole genome shotgun (WGS) entry which is preliminary data.</text>
</comment>
<gene>
    <name evidence="2" type="ORF">D3H35_11595</name>
</gene>
<dbReference type="OrthoDB" id="9813251at2"/>
<dbReference type="InterPro" id="IPR007393">
    <property type="entry name" value="YlxR_dom"/>
</dbReference>
<dbReference type="SUPFAM" id="SSF64376">
    <property type="entry name" value="YlxR-like"/>
    <property type="match status" value="1"/>
</dbReference>
<dbReference type="NCBIfam" id="NF047356">
    <property type="entry name" value="RNA_bind_RnpM"/>
    <property type="match status" value="1"/>
</dbReference>
<dbReference type="InterPro" id="IPR037465">
    <property type="entry name" value="YlxR"/>
</dbReference>
<dbReference type="Pfam" id="PF04296">
    <property type="entry name" value="YlxR"/>
    <property type="match status" value="1"/>
</dbReference>
<reference evidence="2 3" key="1">
    <citation type="submission" date="2018-09" db="EMBL/GenBank/DDBJ databases">
        <title>Cohnella cavernae sp. nov., isolated from a karst cave.</title>
        <authorList>
            <person name="Zhu H."/>
        </authorList>
    </citation>
    <scope>NUCLEOTIDE SEQUENCE [LARGE SCALE GENOMIC DNA]</scope>
    <source>
        <strain evidence="2 3">K2E09-144</strain>
    </source>
</reference>